<evidence type="ECO:0000313" key="2">
    <source>
        <dbReference type="EMBL" id="MEU0707630.1"/>
    </source>
</evidence>
<keyword evidence="1" id="KW-0472">Membrane</keyword>
<comment type="caution">
    <text evidence="2">The sequence shown here is derived from an EMBL/GenBank/DDBJ whole genome shotgun (WGS) entry which is preliminary data.</text>
</comment>
<accession>A0ABV2W263</accession>
<protein>
    <recommendedName>
        <fullName evidence="4">DUF2933 domain-containing protein</fullName>
    </recommendedName>
</protein>
<keyword evidence="1" id="KW-1133">Transmembrane helix</keyword>
<evidence type="ECO:0000256" key="1">
    <source>
        <dbReference type="SAM" id="Phobius"/>
    </source>
</evidence>
<evidence type="ECO:0008006" key="4">
    <source>
        <dbReference type="Google" id="ProtNLM"/>
    </source>
</evidence>
<gene>
    <name evidence="2" type="ORF">ABZ508_09680</name>
</gene>
<keyword evidence="1" id="KW-0812">Transmembrane</keyword>
<organism evidence="2 3">
    <name type="scientific">Streptomyces lavendulocolor</name>
    <dbReference type="NCBI Taxonomy" id="67316"/>
    <lineage>
        <taxon>Bacteria</taxon>
        <taxon>Bacillati</taxon>
        <taxon>Actinomycetota</taxon>
        <taxon>Actinomycetes</taxon>
        <taxon>Kitasatosporales</taxon>
        <taxon>Streptomycetaceae</taxon>
        <taxon>Streptomyces</taxon>
    </lineage>
</organism>
<sequence>MPQSLYPLLLLACPIGMGLMMWLMLRGGSHTPRRNDSLREQAELAELAELRKEIAEMRTAQTHTHQPSRN</sequence>
<evidence type="ECO:0000313" key="3">
    <source>
        <dbReference type="Proteomes" id="UP001550378"/>
    </source>
</evidence>
<dbReference type="EMBL" id="JBEXZR010000006">
    <property type="protein sequence ID" value="MEU0707630.1"/>
    <property type="molecule type" value="Genomic_DNA"/>
</dbReference>
<dbReference type="Proteomes" id="UP001550378">
    <property type="component" value="Unassembled WGS sequence"/>
</dbReference>
<keyword evidence="3" id="KW-1185">Reference proteome</keyword>
<name>A0ABV2W263_9ACTN</name>
<proteinExistence type="predicted"/>
<reference evidence="2 3" key="1">
    <citation type="submission" date="2024-06" db="EMBL/GenBank/DDBJ databases">
        <title>The Natural Products Discovery Center: Release of the First 8490 Sequenced Strains for Exploring Actinobacteria Biosynthetic Diversity.</title>
        <authorList>
            <person name="Kalkreuter E."/>
            <person name="Kautsar S.A."/>
            <person name="Yang D."/>
            <person name="Bader C.D."/>
            <person name="Teijaro C.N."/>
            <person name="Fluegel L."/>
            <person name="Davis C.M."/>
            <person name="Simpson J.R."/>
            <person name="Lauterbach L."/>
            <person name="Steele A.D."/>
            <person name="Gui C."/>
            <person name="Meng S."/>
            <person name="Li G."/>
            <person name="Viehrig K."/>
            <person name="Ye F."/>
            <person name="Su P."/>
            <person name="Kiefer A.F."/>
            <person name="Nichols A."/>
            <person name="Cepeda A.J."/>
            <person name="Yan W."/>
            <person name="Fan B."/>
            <person name="Jiang Y."/>
            <person name="Adhikari A."/>
            <person name="Zheng C.-J."/>
            <person name="Schuster L."/>
            <person name="Cowan T.M."/>
            <person name="Smanski M.J."/>
            <person name="Chevrette M.G."/>
            <person name="De Carvalho L.P.S."/>
            <person name="Shen B."/>
        </authorList>
    </citation>
    <scope>NUCLEOTIDE SEQUENCE [LARGE SCALE GENOMIC DNA]</scope>
    <source>
        <strain evidence="2 3">NPDC006337</strain>
    </source>
</reference>
<feature type="transmembrane region" description="Helical" evidence="1">
    <location>
        <begin position="6"/>
        <end position="25"/>
    </location>
</feature>
<dbReference type="RefSeq" id="WP_189906696.1">
    <property type="nucleotide sequence ID" value="NZ_JBEXZO010000027.1"/>
</dbReference>